<accession>A0AAD5T7X0</accession>
<evidence type="ECO:0000256" key="1">
    <source>
        <dbReference type="SAM" id="Phobius"/>
    </source>
</evidence>
<dbReference type="Proteomes" id="UP001211907">
    <property type="component" value="Unassembled WGS sequence"/>
</dbReference>
<evidence type="ECO:0000313" key="2">
    <source>
        <dbReference type="EMBL" id="KAJ3136964.1"/>
    </source>
</evidence>
<dbReference type="AlphaFoldDB" id="A0AAD5T7X0"/>
<sequence>MNLFINLVLKKDFLANKYITIHVVGLLYALIPNIALAANGGIASIGYKKPHFWCQFSVTHAKAYYLWPLAVVGWIGITITLVTVGNVIYLLTLAPSQTIQSQQHNGPIHKNELHSESPKWISFKKSSAGVGESSTSYHKMDLDSRASSSRMETKKISQVELVGRYSQASVAKSENRKTSLFADTPVHTTGDTIAGASKLTFLNKPTFEPNSHCGVANQAKKKINTGLAIIKKSYRALLICVTFVAVFCSFWIVNWTASDVWLQVSSSTPPDWVQDWFVCGLSGNAQEDCAALVADVVPAFDGFATANILAPAVGIAVFVIFWSGFVADWKELLGFKNGNK</sequence>
<keyword evidence="1" id="KW-0472">Membrane</keyword>
<keyword evidence="1" id="KW-1133">Transmembrane helix</keyword>
<gene>
    <name evidence="2" type="ORF">HK100_001243</name>
</gene>
<evidence type="ECO:0000313" key="3">
    <source>
        <dbReference type="Proteomes" id="UP001211907"/>
    </source>
</evidence>
<protein>
    <submittedName>
        <fullName evidence="2">Uncharacterized protein</fullName>
    </submittedName>
</protein>
<feature type="transmembrane region" description="Helical" evidence="1">
    <location>
        <begin position="21"/>
        <end position="45"/>
    </location>
</feature>
<keyword evidence="3" id="KW-1185">Reference proteome</keyword>
<organism evidence="2 3">
    <name type="scientific">Physocladia obscura</name>
    <dbReference type="NCBI Taxonomy" id="109957"/>
    <lineage>
        <taxon>Eukaryota</taxon>
        <taxon>Fungi</taxon>
        <taxon>Fungi incertae sedis</taxon>
        <taxon>Chytridiomycota</taxon>
        <taxon>Chytridiomycota incertae sedis</taxon>
        <taxon>Chytridiomycetes</taxon>
        <taxon>Chytridiales</taxon>
        <taxon>Chytriomycetaceae</taxon>
        <taxon>Physocladia</taxon>
    </lineage>
</organism>
<feature type="transmembrane region" description="Helical" evidence="1">
    <location>
        <begin position="308"/>
        <end position="327"/>
    </location>
</feature>
<proteinExistence type="predicted"/>
<dbReference type="EMBL" id="JADGJH010000127">
    <property type="protein sequence ID" value="KAJ3136964.1"/>
    <property type="molecule type" value="Genomic_DNA"/>
</dbReference>
<feature type="transmembrane region" description="Helical" evidence="1">
    <location>
        <begin position="236"/>
        <end position="257"/>
    </location>
</feature>
<feature type="transmembrane region" description="Helical" evidence="1">
    <location>
        <begin position="65"/>
        <end position="91"/>
    </location>
</feature>
<name>A0AAD5T7X0_9FUNG</name>
<keyword evidence="1" id="KW-0812">Transmembrane</keyword>
<comment type="caution">
    <text evidence="2">The sequence shown here is derived from an EMBL/GenBank/DDBJ whole genome shotgun (WGS) entry which is preliminary data.</text>
</comment>
<reference evidence="2" key="1">
    <citation type="submission" date="2020-05" db="EMBL/GenBank/DDBJ databases">
        <title>Phylogenomic resolution of chytrid fungi.</title>
        <authorList>
            <person name="Stajich J.E."/>
            <person name="Amses K."/>
            <person name="Simmons R."/>
            <person name="Seto K."/>
            <person name="Myers J."/>
            <person name="Bonds A."/>
            <person name="Quandt C.A."/>
            <person name="Barry K."/>
            <person name="Liu P."/>
            <person name="Grigoriev I."/>
            <person name="Longcore J.E."/>
            <person name="James T.Y."/>
        </authorList>
    </citation>
    <scope>NUCLEOTIDE SEQUENCE</scope>
    <source>
        <strain evidence="2">JEL0513</strain>
    </source>
</reference>